<dbReference type="PANTHER" id="PTHR23063:SF60">
    <property type="entry name" value="LYSOPHOSPHATIDIC ACID:OLEOYL-COA ACYLTRANSFERASE 1"/>
    <property type="match status" value="1"/>
</dbReference>
<keyword evidence="4 10" id="KW-0812">Transmembrane</keyword>
<comment type="subcellular location">
    <subcellularLocation>
        <location evidence="1">Membrane</location>
    </subcellularLocation>
</comment>
<reference evidence="12" key="1">
    <citation type="submission" date="2023-02" db="EMBL/GenBank/DDBJ databases">
        <title>Identification and recombinant expression of a fungal hydrolase from Papiliotrema laurentii that hydrolyzes apple cutin and clears colloidal polyester polyurethane.</title>
        <authorList>
            <consortium name="DOE Joint Genome Institute"/>
            <person name="Roman V.A."/>
            <person name="Bojanowski C."/>
            <person name="Crable B.R."/>
            <person name="Wagner D.N."/>
            <person name="Hung C.S."/>
            <person name="Nadeau L.J."/>
            <person name="Schratz L."/>
            <person name="Haridas S."/>
            <person name="Pangilinan J."/>
            <person name="Lipzen A."/>
            <person name="Na H."/>
            <person name="Yan M."/>
            <person name="Ng V."/>
            <person name="Grigoriev I.V."/>
            <person name="Spatafora J.W."/>
            <person name="Barlow D."/>
            <person name="Biffinger J."/>
            <person name="Kelley-Loughnane N."/>
            <person name="Varaljay V.A."/>
            <person name="Crookes-Goodson W.J."/>
        </authorList>
    </citation>
    <scope>NUCLEOTIDE SEQUENCE</scope>
    <source>
        <strain evidence="12">5307AH</strain>
    </source>
</reference>
<evidence type="ECO:0000256" key="8">
    <source>
        <dbReference type="ARBA" id="ARBA00023315"/>
    </source>
</evidence>
<organism evidence="12 13">
    <name type="scientific">Papiliotrema laurentii</name>
    <name type="common">Cryptococcus laurentii</name>
    <dbReference type="NCBI Taxonomy" id="5418"/>
    <lineage>
        <taxon>Eukaryota</taxon>
        <taxon>Fungi</taxon>
        <taxon>Dikarya</taxon>
        <taxon>Basidiomycota</taxon>
        <taxon>Agaricomycotina</taxon>
        <taxon>Tremellomycetes</taxon>
        <taxon>Tremellales</taxon>
        <taxon>Rhynchogastremaceae</taxon>
        <taxon>Papiliotrema</taxon>
    </lineage>
</organism>
<feature type="transmembrane region" description="Helical" evidence="10">
    <location>
        <begin position="79"/>
        <end position="97"/>
    </location>
</feature>
<evidence type="ECO:0000256" key="6">
    <source>
        <dbReference type="ARBA" id="ARBA00023098"/>
    </source>
</evidence>
<keyword evidence="5 10" id="KW-1133">Transmembrane helix</keyword>
<dbReference type="InterPro" id="IPR002123">
    <property type="entry name" value="Plipid/glycerol_acylTrfase"/>
</dbReference>
<comment type="similarity">
    <text evidence="2">Belongs to the 1-acyl-sn-glycerol-3-phosphate acyltransferase family.</text>
</comment>
<evidence type="ECO:0000313" key="13">
    <source>
        <dbReference type="Proteomes" id="UP001182556"/>
    </source>
</evidence>
<dbReference type="GO" id="GO:0016020">
    <property type="term" value="C:membrane"/>
    <property type="evidence" value="ECO:0007669"/>
    <property type="project" value="UniProtKB-SubCell"/>
</dbReference>
<evidence type="ECO:0000313" key="12">
    <source>
        <dbReference type="EMBL" id="KAK1923936.1"/>
    </source>
</evidence>
<evidence type="ECO:0000259" key="11">
    <source>
        <dbReference type="SMART" id="SM00563"/>
    </source>
</evidence>
<dbReference type="GO" id="GO:0006629">
    <property type="term" value="P:lipid metabolic process"/>
    <property type="evidence" value="ECO:0007669"/>
    <property type="project" value="UniProtKB-KW"/>
</dbReference>
<keyword evidence="7 10" id="KW-0472">Membrane</keyword>
<evidence type="ECO:0000256" key="5">
    <source>
        <dbReference type="ARBA" id="ARBA00022989"/>
    </source>
</evidence>
<dbReference type="Proteomes" id="UP001182556">
    <property type="component" value="Unassembled WGS sequence"/>
</dbReference>
<dbReference type="EMBL" id="JAODAN010000005">
    <property type="protein sequence ID" value="KAK1923936.1"/>
    <property type="molecule type" value="Genomic_DNA"/>
</dbReference>
<keyword evidence="3" id="KW-0808">Transferase</keyword>
<evidence type="ECO:0000256" key="10">
    <source>
        <dbReference type="SAM" id="Phobius"/>
    </source>
</evidence>
<dbReference type="PANTHER" id="PTHR23063">
    <property type="entry name" value="PHOSPHOLIPID ACYLTRANSFERASE"/>
    <property type="match status" value="1"/>
</dbReference>
<evidence type="ECO:0000256" key="3">
    <source>
        <dbReference type="ARBA" id="ARBA00022679"/>
    </source>
</evidence>
<dbReference type="SMART" id="SM00563">
    <property type="entry name" value="PlsC"/>
    <property type="match status" value="1"/>
</dbReference>
<keyword evidence="6" id="KW-0443">Lipid metabolism</keyword>
<accession>A0AAD9FPM8</accession>
<feature type="transmembrane region" description="Helical" evidence="10">
    <location>
        <begin position="46"/>
        <end position="67"/>
    </location>
</feature>
<dbReference type="AlphaFoldDB" id="A0AAD9FPM8"/>
<keyword evidence="8" id="KW-0012">Acyltransferase</keyword>
<name>A0AAD9FPM8_PAPLA</name>
<sequence>MEKYSKWRDPATGIQPFLPPVPPNSVSPIFVAILAPFGLAHGILRAVLLAVLALLHVLLDFAAYIFYPIPPLYRAVQGVFTYLTCRLALCVLGYWWIERETVSPKRGLKGIAQIADRSPRQGDLILSNHTSYIDVLLLSALYNPTFLLPVFSALPAVPTTQPKYGRSTGTGSANISTAPLPQPPALGYVKVPFWEMMARTGSLPPTAAVLPVGAYKTLKEARRKEPRPVVLFAEGTTGNGRAILRFGEGVLEEGDVGGDQNGQVWVKYLKYSTPTPFASTATCPFPSPLTHLLSFIQTPTPFPSRSVTERTLHPSASPSSPSFLPGEILRDTPGGLEAAGPGGKGAWREACSISLAETGRTRRVRIGWVEKEGFLEYSATKRR</sequence>
<comment type="caution">
    <text evidence="12">The sequence shown here is derived from an EMBL/GenBank/DDBJ whole genome shotgun (WGS) entry which is preliminary data.</text>
</comment>
<protein>
    <recommendedName>
        <fullName evidence="11">Phospholipid/glycerol acyltransferase domain-containing protein</fullName>
    </recommendedName>
</protein>
<evidence type="ECO:0000256" key="4">
    <source>
        <dbReference type="ARBA" id="ARBA00022692"/>
    </source>
</evidence>
<feature type="region of interest" description="Disordered" evidence="9">
    <location>
        <begin position="303"/>
        <end position="345"/>
    </location>
</feature>
<keyword evidence="13" id="KW-1185">Reference proteome</keyword>
<proteinExistence type="inferred from homology"/>
<evidence type="ECO:0000256" key="2">
    <source>
        <dbReference type="ARBA" id="ARBA00008655"/>
    </source>
</evidence>
<evidence type="ECO:0000256" key="7">
    <source>
        <dbReference type="ARBA" id="ARBA00023136"/>
    </source>
</evidence>
<feature type="domain" description="Phospholipid/glycerol acyltransferase" evidence="11">
    <location>
        <begin position="123"/>
        <end position="269"/>
    </location>
</feature>
<evidence type="ECO:0000256" key="1">
    <source>
        <dbReference type="ARBA" id="ARBA00004370"/>
    </source>
</evidence>
<evidence type="ECO:0000256" key="9">
    <source>
        <dbReference type="SAM" id="MobiDB-lite"/>
    </source>
</evidence>
<gene>
    <name evidence="12" type="ORF">DB88DRAFT_488504</name>
</gene>
<dbReference type="GO" id="GO:0016746">
    <property type="term" value="F:acyltransferase activity"/>
    <property type="evidence" value="ECO:0007669"/>
    <property type="project" value="UniProtKB-KW"/>
</dbReference>